<evidence type="ECO:0000313" key="4">
    <source>
        <dbReference type="EMBL" id="KAF1770662.1"/>
    </source>
</evidence>
<evidence type="ECO:0000256" key="1">
    <source>
        <dbReference type="ARBA" id="ARBA00010394"/>
    </source>
</evidence>
<dbReference type="AlphaFoldDB" id="A0A6A5HXF6"/>
<dbReference type="Pfam" id="PF00514">
    <property type="entry name" value="Arm"/>
    <property type="match status" value="1"/>
</dbReference>
<keyword evidence="3" id="KW-0653">Protein transport</keyword>
<dbReference type="Gene3D" id="1.25.10.10">
    <property type="entry name" value="Leucine-rich Repeat Variant"/>
    <property type="match status" value="1"/>
</dbReference>
<dbReference type="SUPFAM" id="SSF48371">
    <property type="entry name" value="ARM repeat"/>
    <property type="match status" value="1"/>
</dbReference>
<keyword evidence="2" id="KW-0813">Transport</keyword>
<reference evidence="4 5" key="1">
    <citation type="submission" date="2019-12" db="EMBL/GenBank/DDBJ databases">
        <title>Chromosome-level assembly of the Caenorhabditis remanei genome.</title>
        <authorList>
            <person name="Teterina A.A."/>
            <person name="Willis J.H."/>
            <person name="Phillips P.C."/>
        </authorList>
    </citation>
    <scope>NUCLEOTIDE SEQUENCE [LARGE SCALE GENOMIC DNA]</scope>
    <source>
        <strain evidence="4 5">PX506</strain>
        <tissue evidence="4">Whole organism</tissue>
    </source>
</reference>
<evidence type="ECO:0000256" key="2">
    <source>
        <dbReference type="ARBA" id="ARBA00022448"/>
    </source>
</evidence>
<proteinExistence type="inferred from homology"/>
<dbReference type="Proteomes" id="UP000483820">
    <property type="component" value="Chromosome I"/>
</dbReference>
<dbReference type="PANTHER" id="PTHR23316">
    <property type="entry name" value="IMPORTIN ALPHA"/>
    <property type="match status" value="1"/>
</dbReference>
<evidence type="ECO:0000256" key="3">
    <source>
        <dbReference type="ARBA" id="ARBA00022927"/>
    </source>
</evidence>
<evidence type="ECO:0000313" key="5">
    <source>
        <dbReference type="Proteomes" id="UP000483820"/>
    </source>
</evidence>
<comment type="caution">
    <text evidence="4">The sequence shown here is derived from an EMBL/GenBank/DDBJ whole genome shotgun (WGS) entry which is preliminary data.</text>
</comment>
<evidence type="ECO:0008006" key="6">
    <source>
        <dbReference type="Google" id="ProtNLM"/>
    </source>
</evidence>
<dbReference type="InterPro" id="IPR000225">
    <property type="entry name" value="Armadillo"/>
</dbReference>
<sequence>MVKSSKKEKNETATPPESDTFNINLFVTMLESSCRIQVSTALYFFRKAFASIHDGSDILIRDQFYVRIKNGVLNALRSEILDVDGEINAVWIITNMCCISKEVTHLFVNSNVLEVLTQLIRSSNPRLSNQSIWAIANISADCVSCKTMCRRPKLLKILSKMLQNSHQLEDTERRQLIWCINNILTGGRATMLAPVARSFIRTFSNLILDTEVIERMNCAPMVLWTLANLVDITHDTTRIDMLQSQTNLVEHVILLFLDENEKQSHAAALRLLGNIAVGSDTQTDHLLTKINFRYVLHRAMSIPEHHCEVAWIYSNIVAGAVRHVDFVLEDSDRFYGWLLSGINSDIPRFRKESLWIVGNLLATADEYQRSQLVEFGIINHLPDLLKYDDGRLNEKGAVTATELLREHPWQYRLYKDLDILGCIDALGPQYSTQKAELQMLLNELEPPKRMEKHPECRVVCYSKLPNDSSI</sequence>
<dbReference type="GO" id="GO:0015031">
    <property type="term" value="P:protein transport"/>
    <property type="evidence" value="ECO:0007669"/>
    <property type="project" value="UniProtKB-KW"/>
</dbReference>
<dbReference type="SMART" id="SM00185">
    <property type="entry name" value="ARM"/>
    <property type="match status" value="4"/>
</dbReference>
<dbReference type="KEGG" id="crq:GCK72_002483"/>
<dbReference type="GeneID" id="9812769"/>
<dbReference type="CTD" id="9812769"/>
<organism evidence="4 5">
    <name type="scientific">Caenorhabditis remanei</name>
    <name type="common">Caenorhabditis vulgaris</name>
    <dbReference type="NCBI Taxonomy" id="31234"/>
    <lineage>
        <taxon>Eukaryota</taxon>
        <taxon>Metazoa</taxon>
        <taxon>Ecdysozoa</taxon>
        <taxon>Nematoda</taxon>
        <taxon>Chromadorea</taxon>
        <taxon>Rhabditida</taxon>
        <taxon>Rhabditina</taxon>
        <taxon>Rhabditomorpha</taxon>
        <taxon>Rhabditoidea</taxon>
        <taxon>Rhabditidae</taxon>
        <taxon>Peloderinae</taxon>
        <taxon>Caenorhabditis</taxon>
    </lineage>
</organism>
<comment type="similarity">
    <text evidence="1">Belongs to the importin alpha family.</text>
</comment>
<accession>A0A6A5HXF6</accession>
<gene>
    <name evidence="4" type="ORF">GCK72_002483</name>
</gene>
<dbReference type="EMBL" id="WUAV01000001">
    <property type="protein sequence ID" value="KAF1770662.1"/>
    <property type="molecule type" value="Genomic_DNA"/>
</dbReference>
<protein>
    <recommendedName>
        <fullName evidence="6">Importin subunit alpha</fullName>
    </recommendedName>
</protein>
<dbReference type="InterPro" id="IPR011989">
    <property type="entry name" value="ARM-like"/>
</dbReference>
<dbReference type="InterPro" id="IPR016024">
    <property type="entry name" value="ARM-type_fold"/>
</dbReference>
<dbReference type="RefSeq" id="XP_003111889.2">
    <property type="nucleotide sequence ID" value="XM_003111841.2"/>
</dbReference>
<name>A0A6A5HXF6_CAERE</name>